<evidence type="ECO:0000256" key="1">
    <source>
        <dbReference type="ARBA" id="ARBA00004448"/>
    </source>
</evidence>
<evidence type="ECO:0000256" key="12">
    <source>
        <dbReference type="RuleBase" id="RU364031"/>
    </source>
</evidence>
<evidence type="ECO:0000313" key="13">
    <source>
        <dbReference type="EMBL" id="SGZ38268.1"/>
    </source>
</evidence>
<accession>A0A1L0AXI1</accession>
<name>A0A1L0AXI1_9ASCO</name>
<dbReference type="GO" id="GO:0046872">
    <property type="term" value="F:metal ion binding"/>
    <property type="evidence" value="ECO:0007669"/>
    <property type="project" value="UniProtKB-KW"/>
</dbReference>
<dbReference type="InterPro" id="IPR034804">
    <property type="entry name" value="SQR/QFR_C/D"/>
</dbReference>
<dbReference type="PANTHER" id="PTHR13337:SF2">
    <property type="entry name" value="SUCCINATE DEHYDROGENASE [UBIQUINONE] CYTOCHROME B SMALL SUBUNIT, MITOCHONDRIAL"/>
    <property type="match status" value="1"/>
</dbReference>
<keyword evidence="8 12" id="KW-0496">Mitochondrion</keyword>
<dbReference type="GO" id="GO:0006121">
    <property type="term" value="P:mitochondrial electron transport, succinate to ubiquinone"/>
    <property type="evidence" value="ECO:0007669"/>
    <property type="project" value="TreeGrafter"/>
</dbReference>
<evidence type="ECO:0000256" key="8">
    <source>
        <dbReference type="ARBA" id="ARBA00023128"/>
    </source>
</evidence>
<keyword evidence="11" id="KW-0479">Metal-binding</keyword>
<feature type="binding site" evidence="10">
    <location>
        <position position="131"/>
    </location>
    <ligand>
        <name>a ubiquinone</name>
        <dbReference type="ChEBI" id="CHEBI:16389"/>
        <note>ligand shared with IP/SDHB</note>
    </ligand>
</feature>
<dbReference type="Proteomes" id="UP000183365">
    <property type="component" value="Unassembled WGS sequence"/>
</dbReference>
<keyword evidence="7" id="KW-1133">Transmembrane helix</keyword>
<keyword evidence="11" id="KW-0408">Iron</keyword>
<evidence type="ECO:0000256" key="11">
    <source>
        <dbReference type="PIRSR" id="PIRSR607992-2"/>
    </source>
</evidence>
<evidence type="ECO:0000313" key="14">
    <source>
        <dbReference type="Proteomes" id="UP000183365"/>
    </source>
</evidence>
<dbReference type="GO" id="GO:0048039">
    <property type="term" value="F:ubiquinone binding"/>
    <property type="evidence" value="ECO:0007669"/>
    <property type="project" value="TreeGrafter"/>
</dbReference>
<dbReference type="PANTHER" id="PTHR13337">
    <property type="entry name" value="SUCCINATE DEHYDROGENASE"/>
    <property type="match status" value="1"/>
</dbReference>
<dbReference type="Pfam" id="PF05328">
    <property type="entry name" value="CybS"/>
    <property type="match status" value="1"/>
</dbReference>
<keyword evidence="5 12" id="KW-0999">Mitochondrion inner membrane</keyword>
<comment type="subcellular location">
    <subcellularLocation>
        <location evidence="1 12">Mitochondrion inner membrane</location>
        <topology evidence="1 12">Multi-pass membrane protein</topology>
    </subcellularLocation>
</comment>
<keyword evidence="4" id="KW-0812">Transmembrane</keyword>
<evidence type="ECO:0000256" key="4">
    <source>
        <dbReference type="ARBA" id="ARBA00022692"/>
    </source>
</evidence>
<dbReference type="EMBL" id="FQNF01000005">
    <property type="protein sequence ID" value="SGZ38268.1"/>
    <property type="molecule type" value="Genomic_DNA"/>
</dbReference>
<dbReference type="VEuPathDB" id="FungiDB:HGUI_00468"/>
<dbReference type="GO" id="GO:0020037">
    <property type="term" value="F:heme binding"/>
    <property type="evidence" value="ECO:0007669"/>
    <property type="project" value="TreeGrafter"/>
</dbReference>
<dbReference type="InterPro" id="IPR007992">
    <property type="entry name" value="CybS"/>
</dbReference>
<proteinExistence type="inferred from homology"/>
<gene>
    <name evidence="13" type="ORF">HGUI_00468</name>
</gene>
<reference evidence="14" key="1">
    <citation type="submission" date="2016-11" db="EMBL/GenBank/DDBJ databases">
        <authorList>
            <person name="Guldener U."/>
        </authorList>
    </citation>
    <scope>NUCLEOTIDE SEQUENCE [LARGE SCALE GENOMIC DNA]</scope>
</reference>
<evidence type="ECO:0000256" key="2">
    <source>
        <dbReference type="ARBA" id="ARBA00007294"/>
    </source>
</evidence>
<keyword evidence="9 12" id="KW-0472">Membrane</keyword>
<evidence type="ECO:0000256" key="6">
    <source>
        <dbReference type="ARBA" id="ARBA00022946"/>
    </source>
</evidence>
<dbReference type="Gene3D" id="1.20.1300.10">
    <property type="entry name" value="Fumarate reductase/succinate dehydrogenase, transmembrane subunit"/>
    <property type="match status" value="1"/>
</dbReference>
<keyword evidence="14" id="KW-1185">Reference proteome</keyword>
<dbReference type="GO" id="GO:0006099">
    <property type="term" value="P:tricarboxylic acid cycle"/>
    <property type="evidence" value="ECO:0007669"/>
    <property type="project" value="TreeGrafter"/>
</dbReference>
<evidence type="ECO:0000256" key="3">
    <source>
        <dbReference type="ARBA" id="ARBA00022448"/>
    </source>
</evidence>
<dbReference type="AlphaFoldDB" id="A0A1L0AXI1"/>
<comment type="similarity">
    <text evidence="2 12">Belongs to the CybS family.</text>
</comment>
<evidence type="ECO:0000256" key="7">
    <source>
        <dbReference type="ARBA" id="ARBA00022989"/>
    </source>
</evidence>
<organism evidence="13 14">
    <name type="scientific">Hanseniaspora guilliermondii</name>
    <dbReference type="NCBI Taxonomy" id="56406"/>
    <lineage>
        <taxon>Eukaryota</taxon>
        <taxon>Fungi</taxon>
        <taxon>Dikarya</taxon>
        <taxon>Ascomycota</taxon>
        <taxon>Saccharomycotina</taxon>
        <taxon>Saccharomycetes</taxon>
        <taxon>Saccharomycodales</taxon>
        <taxon>Saccharomycodaceae</taxon>
        <taxon>Hanseniaspora</taxon>
    </lineage>
</organism>
<evidence type="ECO:0000256" key="5">
    <source>
        <dbReference type="ARBA" id="ARBA00022792"/>
    </source>
</evidence>
<evidence type="ECO:0000256" key="9">
    <source>
        <dbReference type="ARBA" id="ARBA00023136"/>
    </source>
</evidence>
<keyword evidence="6 12" id="KW-0809">Transit peptide</keyword>
<evidence type="ECO:0000256" key="10">
    <source>
        <dbReference type="PIRSR" id="PIRSR607992-1"/>
    </source>
</evidence>
<sequence>MFRSIITFKPQLQRVALQNRLLVNNTSIQCSKRYLSMKFLDKYRFPKQNPGGVEGSLNDELKKPELNFFEGGFHWGYEKLITLAMIPTSLLPFYSYMYLGNLSISPIWDSLLSILLLMHASYGYKSCIIDYIPQRKFGYWHKFCKRLLQVGGIIALYGIYVMETENNGMTDLVRRLWRAKSSSDDDDVKNYI</sequence>
<dbReference type="OrthoDB" id="18577at2759"/>
<protein>
    <recommendedName>
        <fullName evidence="12">Succinate dehydrogenase [ubiquinone] cytochrome b small subunit</fullName>
    </recommendedName>
</protein>
<dbReference type="CDD" id="cd03496">
    <property type="entry name" value="SQR_TypeC_CybS"/>
    <property type="match status" value="1"/>
</dbReference>
<feature type="binding site" description="axial binding residue" evidence="11">
    <location>
        <position position="119"/>
    </location>
    <ligand>
        <name>heme b</name>
        <dbReference type="ChEBI" id="CHEBI:60344"/>
        <note>ligand shared with SDHC</note>
    </ligand>
    <ligandPart>
        <name>Fe</name>
        <dbReference type="ChEBI" id="CHEBI:18248"/>
    </ligandPart>
</feature>
<keyword evidence="3" id="KW-0813">Transport</keyword>
<dbReference type="GO" id="GO:0005743">
    <property type="term" value="C:mitochondrial inner membrane"/>
    <property type="evidence" value="ECO:0007669"/>
    <property type="project" value="UniProtKB-SubCell"/>
</dbReference>